<dbReference type="EMBL" id="JBHUOV010000017">
    <property type="protein sequence ID" value="MFD2824806.1"/>
    <property type="molecule type" value="Genomic_DNA"/>
</dbReference>
<dbReference type="RefSeq" id="WP_183490158.1">
    <property type="nucleotide sequence ID" value="NZ_JBHUOV010000017.1"/>
</dbReference>
<reference evidence="3" key="1">
    <citation type="journal article" date="2019" name="Int. J. Syst. Evol. Microbiol.">
        <title>The Global Catalogue of Microorganisms (GCM) 10K type strain sequencing project: providing services to taxonomists for standard genome sequencing and annotation.</title>
        <authorList>
            <consortium name="The Broad Institute Genomics Platform"/>
            <consortium name="The Broad Institute Genome Sequencing Center for Infectious Disease"/>
            <person name="Wu L."/>
            <person name="Ma J."/>
        </authorList>
    </citation>
    <scope>NUCLEOTIDE SEQUENCE [LARGE SCALE GENOMIC DNA]</scope>
    <source>
        <strain evidence="3">KCTC 32141</strain>
    </source>
</reference>
<proteinExistence type="predicted"/>
<dbReference type="Proteomes" id="UP001597533">
    <property type="component" value="Unassembled WGS sequence"/>
</dbReference>
<sequence>MTTKTKDATTSKNVKKTVAPKKATQQTNGATLKKEPVVKLDVAKATVKEILKPTAKGRLNRLETLNILADKFNAVSGKYDELTHFMAGNDTTNAQMKFSSASNYSFTLRNPAIIDKILGFVETEFAQIVEKAEKEVLNFQV</sequence>
<protein>
    <submittedName>
        <fullName evidence="2">Uncharacterized protein</fullName>
    </submittedName>
</protein>
<name>A0ABW5WR89_9FLAO</name>
<evidence type="ECO:0000256" key="1">
    <source>
        <dbReference type="SAM" id="MobiDB-lite"/>
    </source>
</evidence>
<comment type="caution">
    <text evidence="2">The sequence shown here is derived from an EMBL/GenBank/DDBJ whole genome shotgun (WGS) entry which is preliminary data.</text>
</comment>
<evidence type="ECO:0000313" key="2">
    <source>
        <dbReference type="EMBL" id="MFD2824806.1"/>
    </source>
</evidence>
<gene>
    <name evidence="2" type="ORF">ACFS5M_14075</name>
</gene>
<feature type="region of interest" description="Disordered" evidence="1">
    <location>
        <begin position="1"/>
        <end position="30"/>
    </location>
</feature>
<evidence type="ECO:0000313" key="3">
    <source>
        <dbReference type="Proteomes" id="UP001597533"/>
    </source>
</evidence>
<organism evidence="2 3">
    <name type="scientific">Lacinutrix iliipiscaria</name>
    <dbReference type="NCBI Taxonomy" id="1230532"/>
    <lineage>
        <taxon>Bacteria</taxon>
        <taxon>Pseudomonadati</taxon>
        <taxon>Bacteroidota</taxon>
        <taxon>Flavobacteriia</taxon>
        <taxon>Flavobacteriales</taxon>
        <taxon>Flavobacteriaceae</taxon>
        <taxon>Lacinutrix</taxon>
    </lineage>
</organism>
<keyword evidence="3" id="KW-1185">Reference proteome</keyword>
<accession>A0ABW5WR89</accession>